<evidence type="ECO:0000313" key="2">
    <source>
        <dbReference type="Proteomes" id="UP000000305"/>
    </source>
</evidence>
<dbReference type="AlphaFoldDB" id="E9G1U0"/>
<gene>
    <name evidence="1" type="ORF">DAPPUDRAFT_312861</name>
</gene>
<reference evidence="1 2" key="1">
    <citation type="journal article" date="2011" name="Science">
        <title>The ecoresponsive genome of Daphnia pulex.</title>
        <authorList>
            <person name="Colbourne J.K."/>
            <person name="Pfrender M.E."/>
            <person name="Gilbert D."/>
            <person name="Thomas W.K."/>
            <person name="Tucker A."/>
            <person name="Oakley T.H."/>
            <person name="Tokishita S."/>
            <person name="Aerts A."/>
            <person name="Arnold G.J."/>
            <person name="Basu M.K."/>
            <person name="Bauer D.J."/>
            <person name="Caceres C.E."/>
            <person name="Carmel L."/>
            <person name="Casola C."/>
            <person name="Choi J.H."/>
            <person name="Detter J.C."/>
            <person name="Dong Q."/>
            <person name="Dusheyko S."/>
            <person name="Eads B.D."/>
            <person name="Frohlich T."/>
            <person name="Geiler-Samerotte K.A."/>
            <person name="Gerlach D."/>
            <person name="Hatcher P."/>
            <person name="Jogdeo S."/>
            <person name="Krijgsveld J."/>
            <person name="Kriventseva E.V."/>
            <person name="Kultz D."/>
            <person name="Laforsch C."/>
            <person name="Lindquist E."/>
            <person name="Lopez J."/>
            <person name="Manak J.R."/>
            <person name="Muller J."/>
            <person name="Pangilinan J."/>
            <person name="Patwardhan R.P."/>
            <person name="Pitluck S."/>
            <person name="Pritham E.J."/>
            <person name="Rechtsteiner A."/>
            <person name="Rho M."/>
            <person name="Rogozin I.B."/>
            <person name="Sakarya O."/>
            <person name="Salamov A."/>
            <person name="Schaack S."/>
            <person name="Shapiro H."/>
            <person name="Shiga Y."/>
            <person name="Skalitzky C."/>
            <person name="Smith Z."/>
            <person name="Souvorov A."/>
            <person name="Sung W."/>
            <person name="Tang Z."/>
            <person name="Tsuchiya D."/>
            <person name="Tu H."/>
            <person name="Vos H."/>
            <person name="Wang M."/>
            <person name="Wolf Y.I."/>
            <person name="Yamagata H."/>
            <person name="Yamada T."/>
            <person name="Ye Y."/>
            <person name="Shaw J.R."/>
            <person name="Andrews J."/>
            <person name="Crease T.J."/>
            <person name="Tang H."/>
            <person name="Lucas S.M."/>
            <person name="Robertson H.M."/>
            <person name="Bork P."/>
            <person name="Koonin E.V."/>
            <person name="Zdobnov E.M."/>
            <person name="Grigoriev I.V."/>
            <person name="Lynch M."/>
            <person name="Boore J.L."/>
        </authorList>
    </citation>
    <scope>NUCLEOTIDE SEQUENCE [LARGE SCALE GENOMIC DNA]</scope>
</reference>
<protein>
    <submittedName>
        <fullName evidence="1">Uncharacterized protein</fullName>
    </submittedName>
</protein>
<proteinExistence type="predicted"/>
<sequence>MAVDIRIEKLTDKNRLERRFWAYFFTIYASVGKKRRQTVFTFNYSVLSVASEIRQQRTAQV</sequence>
<organism evidence="1 2">
    <name type="scientific">Daphnia pulex</name>
    <name type="common">Water flea</name>
    <dbReference type="NCBI Taxonomy" id="6669"/>
    <lineage>
        <taxon>Eukaryota</taxon>
        <taxon>Metazoa</taxon>
        <taxon>Ecdysozoa</taxon>
        <taxon>Arthropoda</taxon>
        <taxon>Crustacea</taxon>
        <taxon>Branchiopoda</taxon>
        <taxon>Diplostraca</taxon>
        <taxon>Cladocera</taxon>
        <taxon>Anomopoda</taxon>
        <taxon>Daphniidae</taxon>
        <taxon>Daphnia</taxon>
    </lineage>
</organism>
<keyword evidence="2" id="KW-1185">Reference proteome</keyword>
<dbReference type="EMBL" id="GL732529">
    <property type="protein sequence ID" value="EFX86754.1"/>
    <property type="molecule type" value="Genomic_DNA"/>
</dbReference>
<name>E9G1U0_DAPPU</name>
<accession>E9G1U0</accession>
<evidence type="ECO:0000313" key="1">
    <source>
        <dbReference type="EMBL" id="EFX86754.1"/>
    </source>
</evidence>
<dbReference type="Proteomes" id="UP000000305">
    <property type="component" value="Unassembled WGS sequence"/>
</dbReference>
<dbReference type="KEGG" id="dpx:DAPPUDRAFT_312861"/>
<dbReference type="HOGENOM" id="CLU_2924949_0_0_1"/>
<dbReference type="InParanoid" id="E9G1U0"/>